<dbReference type="Gene3D" id="3.30.1490.300">
    <property type="match status" value="1"/>
</dbReference>
<dbReference type="Proteomes" id="UP000177407">
    <property type="component" value="Unassembled WGS sequence"/>
</dbReference>
<dbReference type="PIRSF" id="PIRSF019169">
    <property type="entry name" value="PilM"/>
    <property type="match status" value="1"/>
</dbReference>
<dbReference type="SUPFAM" id="SSF53067">
    <property type="entry name" value="Actin-like ATPase domain"/>
    <property type="match status" value="2"/>
</dbReference>
<dbReference type="InterPro" id="IPR005883">
    <property type="entry name" value="PilM"/>
</dbReference>
<dbReference type="PANTHER" id="PTHR32432:SF3">
    <property type="entry name" value="ETHANOLAMINE UTILIZATION PROTEIN EUTJ"/>
    <property type="match status" value="1"/>
</dbReference>
<dbReference type="InterPro" id="IPR043129">
    <property type="entry name" value="ATPase_NBD"/>
</dbReference>
<protein>
    <recommendedName>
        <fullName evidence="3">SHS2 domain-containing protein</fullName>
    </recommendedName>
</protein>
<name>A0A1F5S3Z5_9BACT</name>
<dbReference type="NCBIfam" id="TIGR01175">
    <property type="entry name" value="pilM"/>
    <property type="match status" value="1"/>
</dbReference>
<dbReference type="CDD" id="cd24049">
    <property type="entry name" value="ASKHA_NBD_PilM"/>
    <property type="match status" value="1"/>
</dbReference>
<dbReference type="EMBL" id="MFGA01000008">
    <property type="protein sequence ID" value="OGF21292.1"/>
    <property type="molecule type" value="Genomic_DNA"/>
</dbReference>
<dbReference type="Gene3D" id="3.30.420.40">
    <property type="match status" value="2"/>
</dbReference>
<comment type="caution">
    <text evidence="1">The sequence shown here is derived from an EMBL/GenBank/DDBJ whole genome shotgun (WGS) entry which is preliminary data.</text>
</comment>
<dbReference type="Pfam" id="PF11104">
    <property type="entry name" value="PilM_2"/>
    <property type="match status" value="1"/>
</dbReference>
<reference evidence="1 2" key="1">
    <citation type="journal article" date="2016" name="Nat. Commun.">
        <title>Thousands of microbial genomes shed light on interconnected biogeochemical processes in an aquifer system.</title>
        <authorList>
            <person name="Anantharaman K."/>
            <person name="Brown C.T."/>
            <person name="Hug L.A."/>
            <person name="Sharon I."/>
            <person name="Castelle C.J."/>
            <person name="Probst A.J."/>
            <person name="Thomas B.C."/>
            <person name="Singh A."/>
            <person name="Wilkins M.J."/>
            <person name="Karaoz U."/>
            <person name="Brodie E.L."/>
            <person name="Williams K.H."/>
            <person name="Hubbard S.S."/>
            <person name="Banfield J.F."/>
        </authorList>
    </citation>
    <scope>NUCLEOTIDE SEQUENCE [LARGE SCALE GENOMIC DNA]</scope>
</reference>
<dbReference type="InterPro" id="IPR050696">
    <property type="entry name" value="FtsA/MreB"/>
</dbReference>
<dbReference type="PANTHER" id="PTHR32432">
    <property type="entry name" value="CELL DIVISION PROTEIN FTSA-RELATED"/>
    <property type="match status" value="1"/>
</dbReference>
<proteinExistence type="predicted"/>
<accession>A0A1F5S3Z5</accession>
<evidence type="ECO:0000313" key="1">
    <source>
        <dbReference type="EMBL" id="OGF21292.1"/>
    </source>
</evidence>
<evidence type="ECO:0000313" key="2">
    <source>
        <dbReference type="Proteomes" id="UP000177407"/>
    </source>
</evidence>
<evidence type="ECO:0008006" key="3">
    <source>
        <dbReference type="Google" id="ProtNLM"/>
    </source>
</evidence>
<sequence length="348" mass="37715">MFKIFMPKSYLGVDLGTTSVKLVELKEEEKHAKLVTYGYSEQTEKTSSEKSLLETPDKAIDLLKKICVKAKTTTRQAVAGLPAASVFSSIITVPGTGKDVAQAVHLEAKKILPLPVEETILDWRVLGDEADKTKKSSQILLTAAPKELVKKYLDIFKGAGLNLISLETETFALVRSLVGIDKSAIVIINMGAMSTAISIIENGVPFLSRSLNIGGLTITNELSASLGMDFSEAEQLKYDVGMSTESGGNMSKIVEKAFAMLLNEIKYCVNVYQTQGNGGVKRVEKIILTGGGSTMPNFVDYLGQALNMRAHIGNPWARVIYPESLKPILDQIGPRFAVAIGLATREIE</sequence>
<dbReference type="AlphaFoldDB" id="A0A1F5S3Z5"/>
<organism evidence="1 2">
    <name type="scientific">Candidatus Falkowbacteria bacterium RIFOXYA2_FULL_38_12</name>
    <dbReference type="NCBI Taxonomy" id="1797993"/>
    <lineage>
        <taxon>Bacteria</taxon>
        <taxon>Candidatus Falkowiibacteriota</taxon>
    </lineage>
</organism>
<gene>
    <name evidence="1" type="ORF">A2257_00710</name>
</gene>